<evidence type="ECO:0000256" key="1">
    <source>
        <dbReference type="SAM" id="Phobius"/>
    </source>
</evidence>
<dbReference type="EMBL" id="SWMU01000001">
    <property type="protein sequence ID" value="TKS57157.1"/>
    <property type="molecule type" value="Genomic_DNA"/>
</dbReference>
<proteinExistence type="predicted"/>
<dbReference type="Proteomes" id="UP000306552">
    <property type="component" value="Unassembled WGS sequence"/>
</dbReference>
<accession>A0A4U5TS82</accession>
<name>A0A4U5TS82_9FLAO</name>
<evidence type="ECO:0000313" key="2">
    <source>
        <dbReference type="EMBL" id="TKS57157.1"/>
    </source>
</evidence>
<feature type="transmembrane region" description="Helical" evidence="1">
    <location>
        <begin position="110"/>
        <end position="127"/>
    </location>
</feature>
<feature type="transmembrane region" description="Helical" evidence="1">
    <location>
        <begin position="42"/>
        <end position="61"/>
    </location>
</feature>
<gene>
    <name evidence="2" type="ORF">FCN74_01695</name>
</gene>
<organism evidence="2 3">
    <name type="scientific">Mesohalobacter halotolerans</name>
    <dbReference type="NCBI Taxonomy" id="1883405"/>
    <lineage>
        <taxon>Bacteria</taxon>
        <taxon>Pseudomonadati</taxon>
        <taxon>Bacteroidota</taxon>
        <taxon>Flavobacteriia</taxon>
        <taxon>Flavobacteriales</taxon>
        <taxon>Flavobacteriaceae</taxon>
        <taxon>Mesohalobacter</taxon>
    </lineage>
</organism>
<evidence type="ECO:0000313" key="3">
    <source>
        <dbReference type="Proteomes" id="UP000306552"/>
    </source>
</evidence>
<feature type="transmembrane region" description="Helical" evidence="1">
    <location>
        <begin position="81"/>
        <end position="98"/>
    </location>
</feature>
<sequence length="133" mass="15142">MTFIMTTQKQQTIKLAVWTWSWVATLAIATFGPRFIWDDHQLLTVLAILTNLANGVMMIIANRKYFNIMDELQRKIHLESLAITLGLAVVVGLSFSLLDQTNLITFDAEIGFLVGFIGITYLITLFINRSRYL</sequence>
<feature type="transmembrane region" description="Helical" evidence="1">
    <location>
        <begin position="12"/>
        <end position="36"/>
    </location>
</feature>
<protein>
    <submittedName>
        <fullName evidence="2">Uncharacterized protein</fullName>
    </submittedName>
</protein>
<keyword evidence="1" id="KW-0812">Transmembrane</keyword>
<comment type="caution">
    <text evidence="2">The sequence shown here is derived from an EMBL/GenBank/DDBJ whole genome shotgun (WGS) entry which is preliminary data.</text>
</comment>
<reference evidence="2 3" key="1">
    <citation type="submission" date="2019-04" db="EMBL/GenBank/DDBJ databases">
        <title>Psychroflexus halotolerans sp. nov., isolated from a marine solar saltern.</title>
        <authorList>
            <person name="Feng X."/>
        </authorList>
    </citation>
    <scope>NUCLEOTIDE SEQUENCE [LARGE SCALE GENOMIC DNA]</scope>
    <source>
        <strain evidence="2 3">WDS2C27</strain>
    </source>
</reference>
<dbReference type="OrthoDB" id="1551090at2"/>
<keyword evidence="1" id="KW-1133">Transmembrane helix</keyword>
<keyword evidence="3" id="KW-1185">Reference proteome</keyword>
<keyword evidence="1" id="KW-0472">Membrane</keyword>
<dbReference type="AlphaFoldDB" id="A0A4U5TS82"/>